<dbReference type="InterPro" id="IPR019613">
    <property type="entry name" value="DUF4198"/>
</dbReference>
<organism evidence="2 3">
    <name type="scientific">Puniceibacterium antarcticum</name>
    <dbReference type="NCBI Taxonomy" id="1206336"/>
    <lineage>
        <taxon>Bacteria</taxon>
        <taxon>Pseudomonadati</taxon>
        <taxon>Pseudomonadota</taxon>
        <taxon>Alphaproteobacteria</taxon>
        <taxon>Rhodobacterales</taxon>
        <taxon>Paracoccaceae</taxon>
        <taxon>Puniceibacterium</taxon>
    </lineage>
</organism>
<dbReference type="Proteomes" id="UP000231259">
    <property type="component" value="Unassembled WGS sequence"/>
</dbReference>
<keyword evidence="3" id="KW-1185">Reference proteome</keyword>
<evidence type="ECO:0000256" key="1">
    <source>
        <dbReference type="SAM" id="SignalP"/>
    </source>
</evidence>
<dbReference type="RefSeq" id="WP_099911835.1">
    <property type="nucleotide sequence ID" value="NZ_AWWI01000111.1"/>
</dbReference>
<evidence type="ECO:0000313" key="3">
    <source>
        <dbReference type="Proteomes" id="UP000231259"/>
    </source>
</evidence>
<dbReference type="OrthoDB" id="581894at2"/>
<reference evidence="2 3" key="1">
    <citation type="submission" date="2013-09" db="EMBL/GenBank/DDBJ databases">
        <title>Genome sequencing of Phaeobacter antarcticus sp. nov. SM1211.</title>
        <authorList>
            <person name="Zhang X.-Y."/>
            <person name="Liu C."/>
            <person name="Chen X.-L."/>
            <person name="Xie B.-B."/>
            <person name="Qin Q.-L."/>
            <person name="Rong J.-C."/>
            <person name="Zhang Y.-Z."/>
        </authorList>
    </citation>
    <scope>NUCLEOTIDE SEQUENCE [LARGE SCALE GENOMIC DNA]</scope>
    <source>
        <strain evidence="2 3">SM1211</strain>
    </source>
</reference>
<comment type="caution">
    <text evidence="2">The sequence shown here is derived from an EMBL/GenBank/DDBJ whole genome shotgun (WGS) entry which is preliminary data.</text>
</comment>
<feature type="signal peptide" evidence="1">
    <location>
        <begin position="1"/>
        <end position="25"/>
    </location>
</feature>
<gene>
    <name evidence="2" type="ORF">P775_16305</name>
</gene>
<dbReference type="AlphaFoldDB" id="A0A2G8RCC0"/>
<proteinExistence type="predicted"/>
<protein>
    <recommendedName>
        <fullName evidence="4">Nickel transporter</fullName>
    </recommendedName>
</protein>
<name>A0A2G8RCC0_9RHOB</name>
<evidence type="ECO:0000313" key="2">
    <source>
        <dbReference type="EMBL" id="PIL19143.1"/>
    </source>
</evidence>
<accession>A0A2G8RCC0</accession>
<evidence type="ECO:0008006" key="4">
    <source>
        <dbReference type="Google" id="ProtNLM"/>
    </source>
</evidence>
<dbReference type="EMBL" id="AWWI01000111">
    <property type="protein sequence ID" value="PIL19143.1"/>
    <property type="molecule type" value="Genomic_DNA"/>
</dbReference>
<dbReference type="Pfam" id="PF10670">
    <property type="entry name" value="DUF4198"/>
    <property type="match status" value="1"/>
</dbReference>
<feature type="chain" id="PRO_5013600711" description="Nickel transporter" evidence="1">
    <location>
        <begin position="26"/>
        <end position="273"/>
    </location>
</feature>
<keyword evidence="1" id="KW-0732">Signal</keyword>
<sequence length="273" mass="30158">MSFLGTLPKALSFVVALSAALPAAAHEFWISPVDYQVADGVPLKADLRVGQSFEGSAYPYVPANFTRFELIQGDAVRSVEGRAGDRPALNMAAPGDGLAVVVHVTRDYSLTYPKWETFVSFTEHKDIVWAQERHLERGLTKDRVRERYTRFAKSLIGVGTSAGADREMGLRTEIVALTNPYTDDLSNGFNVQVLYEGAPRADVQVELFDKAPGESKGVSTLHRTDDQGLVTLPVQTGHEYLVDSVVFNELDPETQDDHAWESLWASLTFRVPE</sequence>